<proteinExistence type="predicted"/>
<keyword evidence="3" id="KW-1185">Reference proteome</keyword>
<gene>
    <name evidence="2" type="ORF">AAA799E16_00751</name>
</gene>
<accession>A0A081S6G0</accession>
<comment type="caution">
    <text evidence="2">The sequence shown here is derived from an EMBL/GenBank/DDBJ whole genome shotgun (WGS) entry which is preliminary data.</text>
</comment>
<feature type="region of interest" description="Disordered" evidence="1">
    <location>
        <begin position="1"/>
        <end position="20"/>
    </location>
</feature>
<dbReference type="AlphaFoldDB" id="A0A081S6G0"/>
<name>A0A081S6G0_9ARCH</name>
<evidence type="ECO:0000313" key="2">
    <source>
        <dbReference type="EMBL" id="KER06513.1"/>
    </source>
</evidence>
<dbReference type="EMBL" id="JNVL01000008">
    <property type="protein sequence ID" value="KER06513.1"/>
    <property type="molecule type" value="Genomic_DNA"/>
</dbReference>
<reference evidence="2 3" key="1">
    <citation type="submission" date="2014-06" db="EMBL/GenBank/DDBJ databases">
        <authorList>
            <person name="Ngugi D.K."/>
            <person name="Blom J."/>
            <person name="Alam I."/>
            <person name="Rashid M."/>
            <person name="Ba Alawi W."/>
            <person name="Zhang G."/>
            <person name="Hikmawan T."/>
            <person name="Guan Y."/>
            <person name="Antunes A."/>
            <person name="Siam R."/>
            <person name="Eldorry H."/>
            <person name="Bajic V."/>
            <person name="Stingl U."/>
        </authorList>
    </citation>
    <scope>NUCLEOTIDE SEQUENCE [LARGE SCALE GENOMIC DNA]</scope>
    <source>
        <strain evidence="2">SCGC AAA799-E16</strain>
    </source>
</reference>
<dbReference type="Proteomes" id="UP000028027">
    <property type="component" value="Unassembled WGS sequence"/>
</dbReference>
<evidence type="ECO:0000256" key="1">
    <source>
        <dbReference type="SAM" id="MobiDB-lite"/>
    </source>
</evidence>
<evidence type="ECO:0000313" key="3">
    <source>
        <dbReference type="Proteomes" id="UP000028027"/>
    </source>
</evidence>
<sequence>MEKITDKNQNQSSVTVKDDPTPKKSICGVMKDNTVGVIQKMESEVPPIFQGYADLYTRYLHFIQDIFGTCSLAEKQYFDKMDIDQNVLKMYDDYLKSVTTITKSQIDLSTDFVQRYIQFRLSSIDSWDKYTHTCIDMYAKFLAGGTSSRKSKSKGT</sequence>
<organism evidence="2 3">
    <name type="scientific">Marine Group I thaumarchaeote SCGC AAA799-E16</name>
    <dbReference type="NCBI Taxonomy" id="1502292"/>
    <lineage>
        <taxon>Archaea</taxon>
        <taxon>Nitrososphaerota</taxon>
        <taxon>Marine Group I</taxon>
    </lineage>
</organism>
<protein>
    <submittedName>
        <fullName evidence="2">Uncharacterized protein</fullName>
    </submittedName>
</protein>